<evidence type="ECO:0000313" key="1">
    <source>
        <dbReference type="EMBL" id="KKN24209.1"/>
    </source>
</evidence>
<gene>
    <name evidence="1" type="ORF">LCGC14_0897170</name>
</gene>
<name>A0A0F9P2C2_9ZZZZ</name>
<proteinExistence type="predicted"/>
<dbReference type="EMBL" id="LAZR01002901">
    <property type="protein sequence ID" value="KKN24209.1"/>
    <property type="molecule type" value="Genomic_DNA"/>
</dbReference>
<sequence>MKLFNFIVIALCSNLSACTDMLANQNGVYANIDDSSIARWGKSDMDEVIEVHQRAAMKNLKALMVKLYHRNPQGRHDAKLRTIEESVNLTFSRSNNYYPQWEPIKATDIVRIALDESYQGSDRVLPLIVGLRKMIMASYEDHTEFFYLTSIDGQKLYNSARNIEIAAWMLAENRNVHGQLLLLSDSVQGEHRNLSYQRLIGQLIATQDNLALIMANKSGRLLKNFVVTAASMVFLPI</sequence>
<reference evidence="1" key="1">
    <citation type="journal article" date="2015" name="Nature">
        <title>Complex archaea that bridge the gap between prokaryotes and eukaryotes.</title>
        <authorList>
            <person name="Spang A."/>
            <person name="Saw J.H."/>
            <person name="Jorgensen S.L."/>
            <person name="Zaremba-Niedzwiedzka K."/>
            <person name="Martijn J."/>
            <person name="Lind A.E."/>
            <person name="van Eijk R."/>
            <person name="Schleper C."/>
            <person name="Guy L."/>
            <person name="Ettema T.J."/>
        </authorList>
    </citation>
    <scope>NUCLEOTIDE SEQUENCE</scope>
</reference>
<organism evidence="1">
    <name type="scientific">marine sediment metagenome</name>
    <dbReference type="NCBI Taxonomy" id="412755"/>
    <lineage>
        <taxon>unclassified sequences</taxon>
        <taxon>metagenomes</taxon>
        <taxon>ecological metagenomes</taxon>
    </lineage>
</organism>
<comment type="caution">
    <text evidence="1">The sequence shown here is derived from an EMBL/GenBank/DDBJ whole genome shotgun (WGS) entry which is preliminary data.</text>
</comment>
<dbReference type="AlphaFoldDB" id="A0A0F9P2C2"/>
<accession>A0A0F9P2C2</accession>
<protein>
    <submittedName>
        <fullName evidence="1">Uncharacterized protein</fullName>
    </submittedName>
</protein>